<name>A0A6L5A5M1_PEDPE</name>
<dbReference type="Pfam" id="PF00271">
    <property type="entry name" value="Helicase_C"/>
    <property type="match status" value="1"/>
</dbReference>
<evidence type="ECO:0000313" key="6">
    <source>
        <dbReference type="EMBL" id="KAF0413529.1"/>
    </source>
</evidence>
<feature type="domain" description="Helicase ATP-binding" evidence="4">
    <location>
        <begin position="111"/>
        <end position="263"/>
    </location>
</feature>
<dbReference type="CDD" id="cd17925">
    <property type="entry name" value="DEXDc_ComFA"/>
    <property type="match status" value="1"/>
</dbReference>
<dbReference type="RefSeq" id="WP_060743352.1">
    <property type="nucleotide sequence ID" value="NZ_CP023655.1"/>
</dbReference>
<keyword evidence="1" id="KW-0547">Nucleotide-binding</keyword>
<dbReference type="InterPro" id="IPR014001">
    <property type="entry name" value="Helicase_ATP-bd"/>
</dbReference>
<dbReference type="Pfam" id="PF04851">
    <property type="entry name" value="ResIII"/>
    <property type="match status" value="1"/>
</dbReference>
<keyword evidence="3" id="KW-0238">DNA-binding</keyword>
<dbReference type="EMBL" id="WENB01000003">
    <property type="protein sequence ID" value="KAF0413529.1"/>
    <property type="molecule type" value="Genomic_DNA"/>
</dbReference>
<dbReference type="GO" id="GO:0043138">
    <property type="term" value="F:3'-5' DNA helicase activity"/>
    <property type="evidence" value="ECO:0007669"/>
    <property type="project" value="TreeGrafter"/>
</dbReference>
<feature type="domain" description="Helicase C-terminal" evidence="5">
    <location>
        <begin position="295"/>
        <end position="439"/>
    </location>
</feature>
<dbReference type="PANTHER" id="PTHR30580:SF1">
    <property type="entry name" value="COMF OPERON PROTEIN 1"/>
    <property type="match status" value="1"/>
</dbReference>
<dbReference type="InterPro" id="IPR027417">
    <property type="entry name" value="P-loop_NTPase"/>
</dbReference>
<evidence type="ECO:0000313" key="9">
    <source>
        <dbReference type="Proteomes" id="UP000743107"/>
    </source>
</evidence>
<dbReference type="PROSITE" id="PS51192">
    <property type="entry name" value="HELICASE_ATP_BIND_1"/>
    <property type="match status" value="1"/>
</dbReference>
<gene>
    <name evidence="6" type="ORF">GBO79_06125</name>
    <name evidence="7" type="ORF">ITQ97_06115</name>
</gene>
<dbReference type="AlphaFoldDB" id="A0A6L5A5M1"/>
<dbReference type="GO" id="GO:0016787">
    <property type="term" value="F:hydrolase activity"/>
    <property type="evidence" value="ECO:0007669"/>
    <property type="project" value="InterPro"/>
</dbReference>
<keyword evidence="7" id="KW-0378">Hydrolase</keyword>
<dbReference type="GO" id="GO:0006270">
    <property type="term" value="P:DNA replication initiation"/>
    <property type="evidence" value="ECO:0007669"/>
    <property type="project" value="TreeGrafter"/>
</dbReference>
<comment type="caution">
    <text evidence="7">The sequence shown here is derived from an EMBL/GenBank/DDBJ whole genome shotgun (WGS) entry which is preliminary data.</text>
</comment>
<accession>A0A6L5A5M1</accession>
<dbReference type="GO" id="GO:0003677">
    <property type="term" value="F:DNA binding"/>
    <property type="evidence" value="ECO:0007669"/>
    <property type="project" value="UniProtKB-KW"/>
</dbReference>
<dbReference type="SMART" id="SM00487">
    <property type="entry name" value="DEXDc"/>
    <property type="match status" value="1"/>
</dbReference>
<proteinExistence type="predicted"/>
<dbReference type="SMART" id="SM00490">
    <property type="entry name" value="HELICc"/>
    <property type="match status" value="1"/>
</dbReference>
<reference evidence="7" key="4">
    <citation type="submission" date="2020-11" db="EMBL/GenBank/DDBJ databases">
        <title>Antibiotic susceptibility profiles of Pediococcus pentosaceus from various origins and their implications for the safety assessment of strains with food-technology applications.</title>
        <authorList>
            <person name="Shani N."/>
            <person name="Oberhaensli S."/>
            <person name="Arias E."/>
        </authorList>
    </citation>
    <scope>NUCLEOTIDE SEQUENCE</scope>
    <source>
        <strain evidence="7">FAM 19164</strain>
    </source>
</reference>
<sequence>MKEIEKQKYYGRLVLQPINAVPTDALDCRPAIVMKGNQIHCQRCGAITSSRDGALPDHQFYCRKCINLGRVSTLVQLATIPEPNNFVANQSYLEWPGKLTVPQARCSKAIINSIDQQQNRLLWAVTGAGKTEMLFPGINHALQKQKRICVASPRIDVVLELFPRFQEAFPQAKIALLHGRSPAPYEYTQFVLCTTHQLLRFYHAFDVLIIDEVDSFPYAMNPELHYATKQARKLQGSTIYLTATPDGKLLQQSRQAKLATSYLTRRFHGHPLPEIKVVSGQNWMKKLRKGRLPSPLSRFIKEQIQAQRQFLIFVPKIEVLPKVLEALQQVFPTVKVLTVHAADPERVAKVQMMRKQEIDALITTTILERGVTFPGIDVAVLGADDAVFSMAALVQIAGRVGRSPQRPKGTVLFICPMLNRNIKRAQTQIKFMNRKASEC</sequence>
<dbReference type="GO" id="GO:0006302">
    <property type="term" value="P:double-strand break repair"/>
    <property type="evidence" value="ECO:0007669"/>
    <property type="project" value="TreeGrafter"/>
</dbReference>
<dbReference type="InterPro" id="IPR001650">
    <property type="entry name" value="Helicase_C-like"/>
</dbReference>
<dbReference type="Proteomes" id="UP000743107">
    <property type="component" value="Unassembled WGS sequence"/>
</dbReference>
<keyword evidence="7" id="KW-0347">Helicase</keyword>
<dbReference type="Proteomes" id="UP000472573">
    <property type="component" value="Unassembled WGS sequence"/>
</dbReference>
<dbReference type="InterPro" id="IPR006935">
    <property type="entry name" value="Helicase/UvrB_N"/>
</dbReference>
<dbReference type="PANTHER" id="PTHR30580">
    <property type="entry name" value="PRIMOSOMAL PROTEIN N"/>
    <property type="match status" value="1"/>
</dbReference>
<dbReference type="GO" id="GO:0005524">
    <property type="term" value="F:ATP binding"/>
    <property type="evidence" value="ECO:0007669"/>
    <property type="project" value="UniProtKB-KW"/>
</dbReference>
<reference evidence="6" key="1">
    <citation type="submission" date="2019-10" db="EMBL/GenBank/DDBJ databases">
        <authorList>
            <person name="Irmler S."/>
            <person name="Berthoud H."/>
            <person name="Roetschi A."/>
            <person name="Arias E."/>
            <person name="Shani N."/>
            <person name="Wuethrich D."/>
            <person name="Bruggmann R."/>
        </authorList>
    </citation>
    <scope>NUCLEOTIDE SEQUENCE</scope>
    <source>
        <strain evidence="6">FAM13073</strain>
    </source>
</reference>
<protein>
    <submittedName>
        <fullName evidence="6 7">DEAD/DEAH box helicase</fullName>
    </submittedName>
</protein>
<dbReference type="SUPFAM" id="SSF52540">
    <property type="entry name" value="P-loop containing nucleoside triphosphate hydrolases"/>
    <property type="match status" value="1"/>
</dbReference>
<evidence type="ECO:0000256" key="2">
    <source>
        <dbReference type="ARBA" id="ARBA00022840"/>
    </source>
</evidence>
<dbReference type="PROSITE" id="PS51194">
    <property type="entry name" value="HELICASE_CTER"/>
    <property type="match status" value="1"/>
</dbReference>
<reference evidence="8" key="3">
    <citation type="submission" date="2020-03" db="EMBL/GenBank/DDBJ databases">
        <title>SpeciesPrimer: A bioinformatics pipeline dedicated to the design of qPCR primers for the quantification of bacterial species.</title>
        <authorList>
            <person name="Dreier M."/>
            <person name="Berthoud H."/>
            <person name="Shani N."/>
            <person name="Wechsler D."/>
            <person name="Junier P."/>
        </authorList>
    </citation>
    <scope>NUCLEOTIDE SEQUENCE [LARGE SCALE GENOMIC DNA]</scope>
    <source>
        <strain evidence="8">FAM13073</strain>
    </source>
</reference>
<evidence type="ECO:0000313" key="7">
    <source>
        <dbReference type="EMBL" id="MBF7127379.1"/>
    </source>
</evidence>
<evidence type="ECO:0000256" key="3">
    <source>
        <dbReference type="ARBA" id="ARBA00023125"/>
    </source>
</evidence>
<dbReference type="GO" id="GO:0006310">
    <property type="term" value="P:DNA recombination"/>
    <property type="evidence" value="ECO:0007669"/>
    <property type="project" value="TreeGrafter"/>
</dbReference>
<evidence type="ECO:0000256" key="1">
    <source>
        <dbReference type="ARBA" id="ARBA00022741"/>
    </source>
</evidence>
<keyword evidence="2" id="KW-0067">ATP-binding</keyword>
<organism evidence="7 9">
    <name type="scientific">Pediococcus pentosaceus</name>
    <dbReference type="NCBI Taxonomy" id="1255"/>
    <lineage>
        <taxon>Bacteria</taxon>
        <taxon>Bacillati</taxon>
        <taxon>Bacillota</taxon>
        <taxon>Bacilli</taxon>
        <taxon>Lactobacillales</taxon>
        <taxon>Lactobacillaceae</taxon>
        <taxon>Pediococcus</taxon>
    </lineage>
</organism>
<dbReference type="EMBL" id="JADOFV010000003">
    <property type="protein sequence ID" value="MBF7127379.1"/>
    <property type="molecule type" value="Genomic_DNA"/>
</dbReference>
<dbReference type="Gene3D" id="3.40.50.300">
    <property type="entry name" value="P-loop containing nucleotide triphosphate hydrolases"/>
    <property type="match status" value="2"/>
</dbReference>
<reference evidence="6" key="2">
    <citation type="submission" date="2019-12" db="EMBL/GenBank/DDBJ databases">
        <title>SpeciesPrimer: A bioinformatics pipeline dedicated to the design of qPCR primers for the quantification of bacterial species.</title>
        <authorList>
            <person name="Dreier M."/>
            <person name="Berthoud H."/>
            <person name="Shani N."/>
            <person name="Wechsler D."/>
            <person name="Junier P."/>
        </authorList>
    </citation>
    <scope>NUCLEOTIDE SEQUENCE</scope>
    <source>
        <strain evidence="6">FAM13073</strain>
    </source>
</reference>
<evidence type="ECO:0000259" key="4">
    <source>
        <dbReference type="PROSITE" id="PS51192"/>
    </source>
</evidence>
<keyword evidence="8" id="KW-1185">Reference proteome</keyword>
<evidence type="ECO:0000313" key="8">
    <source>
        <dbReference type="Proteomes" id="UP000472573"/>
    </source>
</evidence>
<evidence type="ECO:0000259" key="5">
    <source>
        <dbReference type="PROSITE" id="PS51194"/>
    </source>
</evidence>